<proteinExistence type="predicted"/>
<evidence type="ECO:0000313" key="2">
    <source>
        <dbReference type="Proteomes" id="UP000814243"/>
    </source>
</evidence>
<gene>
    <name evidence="1" type="ORF">HF086_011599</name>
</gene>
<name>A0A922SEJ2_SPOEX</name>
<comment type="caution">
    <text evidence="1">The sequence shown here is derived from an EMBL/GenBank/DDBJ whole genome shotgun (WGS) entry which is preliminary data.</text>
</comment>
<reference evidence="1" key="1">
    <citation type="journal article" date="2021" name="G3 (Bethesda)">
        <title>Genome and transcriptome analysis of the beet armyworm Spodoptera exigua reveals targets for pest control. .</title>
        <authorList>
            <person name="Simon S."/>
            <person name="Breeschoten T."/>
            <person name="Jansen H.J."/>
            <person name="Dirks R.P."/>
            <person name="Schranz M.E."/>
            <person name="Ros V.I.D."/>
        </authorList>
    </citation>
    <scope>NUCLEOTIDE SEQUENCE</scope>
    <source>
        <strain evidence="1">TB_SE_WUR_2020</strain>
    </source>
</reference>
<organism evidence="1 2">
    <name type="scientific">Spodoptera exigua</name>
    <name type="common">Beet armyworm</name>
    <name type="synonym">Noctua fulgens</name>
    <dbReference type="NCBI Taxonomy" id="7107"/>
    <lineage>
        <taxon>Eukaryota</taxon>
        <taxon>Metazoa</taxon>
        <taxon>Ecdysozoa</taxon>
        <taxon>Arthropoda</taxon>
        <taxon>Hexapoda</taxon>
        <taxon>Insecta</taxon>
        <taxon>Pterygota</taxon>
        <taxon>Neoptera</taxon>
        <taxon>Endopterygota</taxon>
        <taxon>Lepidoptera</taxon>
        <taxon>Glossata</taxon>
        <taxon>Ditrysia</taxon>
        <taxon>Noctuoidea</taxon>
        <taxon>Noctuidae</taxon>
        <taxon>Amphipyrinae</taxon>
        <taxon>Spodoptera</taxon>
    </lineage>
</organism>
<sequence length="146" mass="16663">MTRITRICKLNTGKIISRTANILKESIIPVQFKPEASMHHQSCKKICNTTLDSLPLTKIQENPATSFSPCSPFLGDFRWYADVRRQSGRSEGGTKVRKGMAEKKTENKEFDGVIYKSMKKTLNEYRDILIEQAKQNNKTKPTRQAP</sequence>
<dbReference type="EMBL" id="JACEFF010000620">
    <property type="protein sequence ID" value="KAH9634339.1"/>
    <property type="molecule type" value="Genomic_DNA"/>
</dbReference>
<protein>
    <submittedName>
        <fullName evidence="1">Uncharacterized protein</fullName>
    </submittedName>
</protein>
<dbReference type="Proteomes" id="UP000814243">
    <property type="component" value="Unassembled WGS sequence"/>
</dbReference>
<dbReference type="AlphaFoldDB" id="A0A922SEJ2"/>
<accession>A0A922SEJ2</accession>
<evidence type="ECO:0000313" key="1">
    <source>
        <dbReference type="EMBL" id="KAH9634339.1"/>
    </source>
</evidence>